<dbReference type="InterPro" id="IPR013974">
    <property type="entry name" value="SAF"/>
</dbReference>
<feature type="region of interest" description="Disordered" evidence="1">
    <location>
        <begin position="172"/>
        <end position="199"/>
    </location>
</feature>
<evidence type="ECO:0000259" key="2">
    <source>
        <dbReference type="SMART" id="SM00858"/>
    </source>
</evidence>
<accession>A0ABP8Y2N3</accession>
<evidence type="ECO:0000313" key="4">
    <source>
        <dbReference type="Proteomes" id="UP001500956"/>
    </source>
</evidence>
<dbReference type="Gene3D" id="3.90.1210.10">
    <property type="entry name" value="Antifreeze-like/N-acetylneuraminic acid synthase C-terminal domain"/>
    <property type="match status" value="1"/>
</dbReference>
<proteinExistence type="predicted"/>
<comment type="caution">
    <text evidence="3">The sequence shown here is derived from an EMBL/GenBank/DDBJ whole genome shotgun (WGS) entry which is preliminary data.</text>
</comment>
<reference evidence="4" key="1">
    <citation type="journal article" date="2019" name="Int. J. Syst. Evol. Microbiol.">
        <title>The Global Catalogue of Microorganisms (GCM) 10K type strain sequencing project: providing services to taxonomists for standard genome sequencing and annotation.</title>
        <authorList>
            <consortium name="The Broad Institute Genomics Platform"/>
            <consortium name="The Broad Institute Genome Sequencing Center for Infectious Disease"/>
            <person name="Wu L."/>
            <person name="Ma J."/>
        </authorList>
    </citation>
    <scope>NUCLEOTIDE SEQUENCE [LARGE SCALE GENOMIC DNA]</scope>
    <source>
        <strain evidence="4">JCM 18063</strain>
    </source>
</reference>
<name>A0ABP8Y2N3_9MICO</name>
<dbReference type="EMBL" id="BAABID010000004">
    <property type="protein sequence ID" value="GAA4719748.1"/>
    <property type="molecule type" value="Genomic_DNA"/>
</dbReference>
<evidence type="ECO:0000313" key="3">
    <source>
        <dbReference type="EMBL" id="GAA4719748.1"/>
    </source>
</evidence>
<gene>
    <name evidence="3" type="ORF">GCM10023216_05530</name>
</gene>
<dbReference type="SMART" id="SM00858">
    <property type="entry name" value="SAF"/>
    <property type="match status" value="1"/>
</dbReference>
<protein>
    <recommendedName>
        <fullName evidence="2">SAF domain-containing protein</fullName>
    </recommendedName>
</protein>
<evidence type="ECO:0000256" key="1">
    <source>
        <dbReference type="SAM" id="MobiDB-lite"/>
    </source>
</evidence>
<keyword evidence="4" id="KW-1185">Reference proteome</keyword>
<dbReference type="Proteomes" id="UP001500956">
    <property type="component" value="Unassembled WGS sequence"/>
</dbReference>
<sequence>MGPAPAGPTVAGMERDLARALHRIRTLIWRARFVVAAGCCGLAAAVAVDALRPPPPPVAHVVVTAREVPAGASITASDVATTAVATDLMPAGLVTDVDELVGRTAAVALPAGVPLHRGLVPADAVRAPAGRVVVAVRVTEPGWLRPGDRVDLLAGQGDDGGSRLARRALVLPPQEGPGSGGSSGGLLQGTGPAADAPPTLVAVDPDEAAAVSAASGGRTVVAVLVP</sequence>
<feature type="compositionally biased region" description="Gly residues" evidence="1">
    <location>
        <begin position="177"/>
        <end position="188"/>
    </location>
</feature>
<dbReference type="Pfam" id="PF08666">
    <property type="entry name" value="SAF"/>
    <property type="match status" value="1"/>
</dbReference>
<organism evidence="3 4">
    <name type="scientific">Isoptericola chiayiensis</name>
    <dbReference type="NCBI Taxonomy" id="579446"/>
    <lineage>
        <taxon>Bacteria</taxon>
        <taxon>Bacillati</taxon>
        <taxon>Actinomycetota</taxon>
        <taxon>Actinomycetes</taxon>
        <taxon>Micrococcales</taxon>
        <taxon>Promicromonosporaceae</taxon>
        <taxon>Isoptericola</taxon>
    </lineage>
</organism>
<feature type="domain" description="SAF" evidence="2">
    <location>
        <begin position="59"/>
        <end position="121"/>
    </location>
</feature>
<dbReference type="CDD" id="cd11614">
    <property type="entry name" value="SAF_CpaB_FlgA_like"/>
    <property type="match status" value="1"/>
</dbReference>